<keyword evidence="2" id="KW-1185">Reference proteome</keyword>
<gene>
    <name evidence="1" type="ORF">OSB04_016315</name>
</gene>
<dbReference type="EMBL" id="JARYMX010000004">
    <property type="protein sequence ID" value="KAJ9552270.1"/>
    <property type="molecule type" value="Genomic_DNA"/>
</dbReference>
<proteinExistence type="predicted"/>
<organism evidence="1 2">
    <name type="scientific">Centaurea solstitialis</name>
    <name type="common">yellow star-thistle</name>
    <dbReference type="NCBI Taxonomy" id="347529"/>
    <lineage>
        <taxon>Eukaryota</taxon>
        <taxon>Viridiplantae</taxon>
        <taxon>Streptophyta</taxon>
        <taxon>Embryophyta</taxon>
        <taxon>Tracheophyta</taxon>
        <taxon>Spermatophyta</taxon>
        <taxon>Magnoliopsida</taxon>
        <taxon>eudicotyledons</taxon>
        <taxon>Gunneridae</taxon>
        <taxon>Pentapetalae</taxon>
        <taxon>asterids</taxon>
        <taxon>campanulids</taxon>
        <taxon>Asterales</taxon>
        <taxon>Asteraceae</taxon>
        <taxon>Carduoideae</taxon>
        <taxon>Cardueae</taxon>
        <taxon>Centaureinae</taxon>
        <taxon>Centaurea</taxon>
    </lineage>
</organism>
<evidence type="ECO:0000313" key="1">
    <source>
        <dbReference type="EMBL" id="KAJ9552270.1"/>
    </source>
</evidence>
<reference evidence="1" key="1">
    <citation type="submission" date="2023-03" db="EMBL/GenBank/DDBJ databases">
        <title>Chromosome-scale reference genome and RAD-based genetic map of yellow starthistle (Centaurea solstitialis) reveal putative structural variation and QTLs associated with invader traits.</title>
        <authorList>
            <person name="Reatini B."/>
            <person name="Cang F.A."/>
            <person name="Jiang Q."/>
            <person name="Mckibben M.T.W."/>
            <person name="Barker M.S."/>
            <person name="Rieseberg L.H."/>
            <person name="Dlugosch K.M."/>
        </authorList>
    </citation>
    <scope>NUCLEOTIDE SEQUENCE</scope>
    <source>
        <strain evidence="1">CAN-66</strain>
        <tissue evidence="1">Leaf</tissue>
    </source>
</reference>
<protein>
    <recommendedName>
        <fullName evidence="3">Reverse transcriptase zinc-binding domain-containing protein</fullName>
    </recommendedName>
</protein>
<evidence type="ECO:0000313" key="2">
    <source>
        <dbReference type="Proteomes" id="UP001172457"/>
    </source>
</evidence>
<name>A0AA38T0P8_9ASTR</name>
<sequence length="155" mass="18240">MVEDNSKKSLHFLWRVRLTRIPCRTNLDKKGIDLNSLLCPRRLVGKWWNKNLEGVVSVQDVLQEETSNSSNEGGDEVWTAVKWAFLYFIWRHRNSLIFEAAKTKLEDKFLELKRWTFEWISRRAKGWNKGLEVWSANPTRSTRNCGMFQAPVAPE</sequence>
<comment type="caution">
    <text evidence="1">The sequence shown here is derived from an EMBL/GenBank/DDBJ whole genome shotgun (WGS) entry which is preliminary data.</text>
</comment>
<accession>A0AA38T0P8</accession>
<evidence type="ECO:0008006" key="3">
    <source>
        <dbReference type="Google" id="ProtNLM"/>
    </source>
</evidence>
<dbReference type="AlphaFoldDB" id="A0AA38T0P8"/>
<dbReference type="Proteomes" id="UP001172457">
    <property type="component" value="Chromosome 4"/>
</dbReference>